<sequence>MPAASNPSNNSVSQSNSSVSILEDYQKNFLDLAMESNALRFSKSSDEDFKLKSGRLSPYFFNLGLFSTGKLLSNLATSYSISIITNSRDQKLPEFDIIFGPAYKGIPLCAIVCAKLAEIGGSKFEKISYSFNRKEKKDHGEGGSIVGASLKGKRILIIDDVMTAGTAINEAFEIIKAEGGEVVGTIIALDRQEIVNSESGMSATQLVSERYSIPVISIVNLGNIIKYLDGKLTGDEKQRVEHYRATYGA</sequence>
<evidence type="ECO:0000256" key="8">
    <source>
        <dbReference type="ARBA" id="ARBA00022975"/>
    </source>
</evidence>
<dbReference type="GO" id="GO:0005737">
    <property type="term" value="C:cytoplasm"/>
    <property type="evidence" value="ECO:0007669"/>
    <property type="project" value="TreeGrafter"/>
</dbReference>
<evidence type="ECO:0000256" key="1">
    <source>
        <dbReference type="ARBA" id="ARBA00003769"/>
    </source>
</evidence>
<dbReference type="CDD" id="cd06223">
    <property type="entry name" value="PRTases_typeI"/>
    <property type="match status" value="1"/>
</dbReference>
<gene>
    <name evidence="10" type="ORF">AWRI3578_g1949</name>
</gene>
<dbReference type="Gene3D" id="3.40.50.2020">
    <property type="match status" value="1"/>
</dbReference>
<dbReference type="EMBL" id="LPNL01000004">
    <property type="protein sequence ID" value="OEJ88180.1"/>
    <property type="molecule type" value="Genomic_DNA"/>
</dbReference>
<dbReference type="OrthoDB" id="5553476at2759"/>
<keyword evidence="8" id="KW-0665">Pyrimidine biosynthesis</keyword>
<accession>A0A1E5RMQ0</accession>
<dbReference type="PANTHER" id="PTHR46683:SF1">
    <property type="entry name" value="OROTATE PHOSPHORIBOSYLTRANSFERASE 1-RELATED"/>
    <property type="match status" value="1"/>
</dbReference>
<reference evidence="11" key="1">
    <citation type="journal article" date="2016" name="Genome Announc.">
        <title>Genome sequences of three species of Hanseniaspora isolated from spontaneous wine fermentations.</title>
        <authorList>
            <person name="Sternes P.R."/>
            <person name="Lee D."/>
            <person name="Kutyna D.R."/>
            <person name="Borneman A.R."/>
        </authorList>
    </citation>
    <scope>NUCLEOTIDE SEQUENCE [LARGE SCALE GENOMIC DNA]</scope>
    <source>
        <strain evidence="11">AWRI3578</strain>
    </source>
</reference>
<comment type="caution">
    <text evidence="10">The sequence shown here is derived from an EMBL/GenBank/DDBJ whole genome shotgun (WGS) entry which is preliminary data.</text>
</comment>
<evidence type="ECO:0000259" key="9">
    <source>
        <dbReference type="Pfam" id="PF00156"/>
    </source>
</evidence>
<keyword evidence="7 10" id="KW-0808">Transferase</keyword>
<comment type="pathway">
    <text evidence="2">Pyrimidine metabolism; UMP biosynthesis via de novo pathway; UMP from orotate: step 1/2.</text>
</comment>
<name>A0A1E5RMQ0_9ASCO</name>
<evidence type="ECO:0000313" key="10">
    <source>
        <dbReference type="EMBL" id="OEJ88180.1"/>
    </source>
</evidence>
<dbReference type="InterPro" id="IPR029057">
    <property type="entry name" value="PRTase-like"/>
</dbReference>
<comment type="function">
    <text evidence="1">Catalyzes the transfer of a ribosyl phosphate group from 5-phosphoribose 1-diphosphate to orotate, leading to the formation of orotidine monophosphate (OMP).</text>
</comment>
<dbReference type="HAMAP" id="MF_01208">
    <property type="entry name" value="PyrE"/>
    <property type="match status" value="1"/>
</dbReference>
<feature type="domain" description="Phosphoribosyltransferase" evidence="9">
    <location>
        <begin position="94"/>
        <end position="192"/>
    </location>
</feature>
<dbReference type="Proteomes" id="UP000095605">
    <property type="component" value="Unassembled WGS sequence"/>
</dbReference>
<evidence type="ECO:0000256" key="6">
    <source>
        <dbReference type="ARBA" id="ARBA00022676"/>
    </source>
</evidence>
<dbReference type="FunFam" id="3.40.50.2020:FF:000008">
    <property type="entry name" value="Orotate phosphoribosyltransferase"/>
    <property type="match status" value="1"/>
</dbReference>
<dbReference type="NCBIfam" id="TIGR00336">
    <property type="entry name" value="pyrE"/>
    <property type="match status" value="1"/>
</dbReference>
<evidence type="ECO:0000313" key="11">
    <source>
        <dbReference type="Proteomes" id="UP000095605"/>
    </source>
</evidence>
<evidence type="ECO:0000256" key="7">
    <source>
        <dbReference type="ARBA" id="ARBA00022679"/>
    </source>
</evidence>
<dbReference type="SUPFAM" id="SSF53271">
    <property type="entry name" value="PRTase-like"/>
    <property type="match status" value="1"/>
</dbReference>
<dbReference type="InterPro" id="IPR004467">
    <property type="entry name" value="Or_phspho_trans_dom"/>
</dbReference>
<dbReference type="UniPathway" id="UPA00070">
    <property type="reaction ID" value="UER00119"/>
</dbReference>
<comment type="subunit">
    <text evidence="4">Homodimer.</text>
</comment>
<dbReference type="GO" id="GO:0006207">
    <property type="term" value="P:'de novo' pyrimidine nucleobase biosynthetic process"/>
    <property type="evidence" value="ECO:0007669"/>
    <property type="project" value="TreeGrafter"/>
</dbReference>
<dbReference type="AlphaFoldDB" id="A0A1E5RMQ0"/>
<dbReference type="GO" id="GO:0044205">
    <property type="term" value="P:'de novo' UMP biosynthetic process"/>
    <property type="evidence" value="ECO:0007669"/>
    <property type="project" value="UniProtKB-UniPathway"/>
</dbReference>
<keyword evidence="11" id="KW-1185">Reference proteome</keyword>
<dbReference type="GO" id="GO:0046132">
    <property type="term" value="P:pyrimidine ribonucleoside biosynthetic process"/>
    <property type="evidence" value="ECO:0007669"/>
    <property type="project" value="UniProtKB-ARBA"/>
</dbReference>
<evidence type="ECO:0000256" key="5">
    <source>
        <dbReference type="ARBA" id="ARBA00011971"/>
    </source>
</evidence>
<evidence type="ECO:0000256" key="3">
    <source>
        <dbReference type="ARBA" id="ARBA00006340"/>
    </source>
</evidence>
<dbReference type="InterPro" id="IPR000836">
    <property type="entry name" value="PRTase_dom"/>
</dbReference>
<organism evidence="10 11">
    <name type="scientific">Hanseniaspora opuntiae</name>
    <dbReference type="NCBI Taxonomy" id="211096"/>
    <lineage>
        <taxon>Eukaryota</taxon>
        <taxon>Fungi</taxon>
        <taxon>Dikarya</taxon>
        <taxon>Ascomycota</taxon>
        <taxon>Saccharomycotina</taxon>
        <taxon>Saccharomycetes</taxon>
        <taxon>Saccharomycodales</taxon>
        <taxon>Saccharomycodaceae</taxon>
        <taxon>Hanseniaspora</taxon>
    </lineage>
</organism>
<evidence type="ECO:0000256" key="4">
    <source>
        <dbReference type="ARBA" id="ARBA00011738"/>
    </source>
</evidence>
<keyword evidence="6 10" id="KW-0328">Glycosyltransferase</keyword>
<comment type="similarity">
    <text evidence="3">Belongs to the purine/pyrimidine phosphoribosyltransferase family. PyrE subfamily.</text>
</comment>
<dbReference type="EC" id="2.4.2.10" evidence="5"/>
<proteinExistence type="inferred from homology"/>
<dbReference type="InterPro" id="IPR023031">
    <property type="entry name" value="OPRT"/>
</dbReference>
<protein>
    <recommendedName>
        <fullName evidence="5">orotate phosphoribosyltransferase</fullName>
        <ecNumber evidence="5">2.4.2.10</ecNumber>
    </recommendedName>
</protein>
<dbReference type="Pfam" id="PF00156">
    <property type="entry name" value="Pribosyltran"/>
    <property type="match status" value="1"/>
</dbReference>
<dbReference type="GO" id="GO:0004588">
    <property type="term" value="F:orotate phosphoribosyltransferase activity"/>
    <property type="evidence" value="ECO:0007669"/>
    <property type="project" value="UniProtKB-EC"/>
</dbReference>
<evidence type="ECO:0000256" key="2">
    <source>
        <dbReference type="ARBA" id="ARBA00004889"/>
    </source>
</evidence>
<dbReference type="PANTHER" id="PTHR46683">
    <property type="entry name" value="OROTATE PHOSPHORIBOSYLTRANSFERASE 1-RELATED"/>
    <property type="match status" value="1"/>
</dbReference>